<dbReference type="HOGENOM" id="CLU_1615354_0_0_2"/>
<geneLocation type="plasmid" evidence="1 3">
    <name>pNMAG03</name>
</geneLocation>
<dbReference type="KEGG" id="nmg:Nmag_4271"/>
<evidence type="ECO:0000313" key="2">
    <source>
        <dbReference type="EMBL" id="ELY23026.1"/>
    </source>
</evidence>
<keyword evidence="3" id="KW-1185">Reference proteome</keyword>
<organism evidence="1 3">
    <name type="scientific">Natrialba magadii (strain ATCC 43099 / DSM 3394 / CCM 3739 / CIP 104546 / IAM 13178 / JCM 8861 / NBRC 102185 / NCIMB 2190 / MS3)</name>
    <name type="common">Natronobacterium magadii</name>
    <dbReference type="NCBI Taxonomy" id="547559"/>
    <lineage>
        <taxon>Archaea</taxon>
        <taxon>Methanobacteriati</taxon>
        <taxon>Methanobacteriota</taxon>
        <taxon>Stenosarchaea group</taxon>
        <taxon>Halobacteria</taxon>
        <taxon>Halobacteriales</taxon>
        <taxon>Natrialbaceae</taxon>
        <taxon>Natrialba</taxon>
    </lineage>
</organism>
<dbReference type="RefSeq" id="WP_004268268.1">
    <property type="nucleotide sequence ID" value="NC_013925.1"/>
</dbReference>
<evidence type="ECO:0008006" key="5">
    <source>
        <dbReference type="Google" id="ProtNLM"/>
    </source>
</evidence>
<dbReference type="Proteomes" id="UP000011543">
    <property type="component" value="Unassembled WGS sequence"/>
</dbReference>
<dbReference type="AlphaFoldDB" id="D3T2H0"/>
<dbReference type="PROSITE" id="PS51257">
    <property type="entry name" value="PROKAR_LIPOPROTEIN"/>
    <property type="match status" value="1"/>
</dbReference>
<dbReference type="EMBL" id="CP001935">
    <property type="protein sequence ID" value="ADD07779.1"/>
    <property type="molecule type" value="Genomic_DNA"/>
</dbReference>
<reference evidence="1" key="4">
    <citation type="submission" date="2016-09" db="EMBL/GenBank/DDBJ databases">
        <authorList>
            <person name="Pfeiffer F."/>
        </authorList>
    </citation>
    <scope>NUCLEOTIDE SEQUENCE</scope>
    <source>
        <strain evidence="1">ATCC 43099</strain>
        <plasmid evidence="1">pNMAG03</plasmid>
    </source>
</reference>
<reference evidence="2 4" key="3">
    <citation type="journal article" date="2014" name="PLoS Genet.">
        <title>Phylogenetically driven sequencing of extremely halophilic archaea reveals strategies for static and dynamic osmo-response.</title>
        <authorList>
            <person name="Becker E.A."/>
            <person name="Seitzer P.M."/>
            <person name="Tritt A."/>
            <person name="Larsen D."/>
            <person name="Krusor M."/>
            <person name="Yao A.I."/>
            <person name="Wu D."/>
            <person name="Madern D."/>
            <person name="Eisen J.A."/>
            <person name="Darling A.E."/>
            <person name="Facciotti M.T."/>
        </authorList>
    </citation>
    <scope>NUCLEOTIDE SEQUENCE [LARGE SCALE GENOMIC DNA]</scope>
    <source>
        <strain evidence="4">ATCC 43099 / DSM 3394 / CCM 3739 / CIP 104546 / IAM 13178 / JCM 8861 / NBRC 102185 / NCIMB 2190 / MS3</strain>
        <strain evidence="2">MS-3</strain>
    </source>
</reference>
<name>D3T2H0_NATMM</name>
<dbReference type="PATRIC" id="fig|547559.17.peg.4185"/>
<dbReference type="EMBL" id="AOHS01000065">
    <property type="protein sequence ID" value="ELY23026.1"/>
    <property type="molecule type" value="Genomic_DNA"/>
</dbReference>
<accession>D3T2H0</accession>
<evidence type="ECO:0000313" key="4">
    <source>
        <dbReference type="Proteomes" id="UP000011543"/>
    </source>
</evidence>
<proteinExistence type="predicted"/>
<evidence type="ECO:0000313" key="3">
    <source>
        <dbReference type="Proteomes" id="UP000001879"/>
    </source>
</evidence>
<evidence type="ECO:0000313" key="1">
    <source>
        <dbReference type="EMBL" id="ADD07779.1"/>
    </source>
</evidence>
<dbReference type="Proteomes" id="UP000001879">
    <property type="component" value="Plasmid pNMAG03"/>
</dbReference>
<protein>
    <recommendedName>
        <fullName evidence="5">Lipoprotein</fullName>
    </recommendedName>
</protein>
<keyword evidence="1" id="KW-0614">Plasmid</keyword>
<dbReference type="GeneID" id="8826899"/>
<sequence>MNRRSLLAMAVPASFAALSGCLGSNSALDDWDFEESEAEAWSYYESNLEVLEAPSEQTAERIETAIGELDEAADIYDTLSEEARDRFDEDFDLFMEVNDFFLAMAAVAGSSRNGLMPFVGQDPPGPSDDSDPFFSSAEDAYRDAQEIYNDLNELQDAIDGDRFD</sequence>
<reference evidence="1 3" key="2">
    <citation type="journal article" date="2012" name="BMC Genomics">
        <title>A comparative genomics perspective on the genetic content of the alkaliphilic haloarchaeon Natrialba magadii ATCC 43099T.</title>
        <authorList>
            <person name="Siddaramappa S."/>
            <person name="Challacombe J.F."/>
            <person name="Decastro R.E."/>
            <person name="Pfeiffer F."/>
            <person name="Sastre D.E."/>
            <person name="Gimenez M.I."/>
            <person name="Paggi R.A."/>
            <person name="Detter J.C."/>
            <person name="Davenport K.W."/>
            <person name="Goodwin L.A."/>
            <person name="Kyrpides N."/>
            <person name="Tapia R."/>
            <person name="Pitluck S."/>
            <person name="Lucas S."/>
            <person name="Woyke T."/>
            <person name="Maupin-Furlow J.A."/>
        </authorList>
    </citation>
    <scope>NUCLEOTIDE SEQUENCE [LARGE SCALE GENOMIC DNA]</scope>
    <source>
        <strain evidence="1">ATCC 43099</strain>
        <strain evidence="3">ATCC 43099 / DSM 3394 / CCM 3739 / CIP 104546 / IAM 13178 / JCM 8861 / NBRC 102185 / NCIMB 2190 / MS3</strain>
    </source>
</reference>
<reference evidence="3" key="1">
    <citation type="submission" date="2010-02" db="EMBL/GenBank/DDBJ databases">
        <title>Complete sequence of plasmid 3 of Natrialba magadii ATCC 43099.</title>
        <authorList>
            <consortium name="US DOE Joint Genome Institute"/>
            <person name="Lucas S."/>
            <person name="Copeland A."/>
            <person name="Lapidus A."/>
            <person name="Cheng J.-F."/>
            <person name="Bruce D."/>
            <person name="Goodwin L."/>
            <person name="Pitluck S."/>
            <person name="Davenport K."/>
            <person name="Saunders E."/>
            <person name="Detter J.C."/>
            <person name="Han C."/>
            <person name="Tapia R."/>
            <person name="Land M."/>
            <person name="Hauser L."/>
            <person name="Kyrpides N."/>
            <person name="Mikhailova N."/>
            <person name="De Castro R.E."/>
            <person name="Maupin-Furlow J.A."/>
            <person name="Woyke T."/>
        </authorList>
    </citation>
    <scope>NUCLEOTIDE SEQUENCE [LARGE SCALE GENOMIC DNA]</scope>
    <source>
        <strain evidence="3">ATCC 43099 / DSM 3394 / CCM 3739 / CIP 104546 / IAM 13178 / JCM 8861 / NBRC 102185 / NCIMB 2190 / MS3</strain>
        <plasmid evidence="3">pNMAG03</plasmid>
    </source>
</reference>
<gene>
    <name evidence="1" type="ordered locus">Nmag_4271</name>
    <name evidence="2" type="ORF">C500_21220</name>
</gene>